<feature type="region of interest" description="Disordered" evidence="6">
    <location>
        <begin position="36"/>
        <end position="61"/>
    </location>
</feature>
<evidence type="ECO:0000256" key="3">
    <source>
        <dbReference type="ARBA" id="ARBA00023295"/>
    </source>
</evidence>
<evidence type="ECO:0000256" key="5">
    <source>
        <dbReference type="RuleBase" id="RU003690"/>
    </source>
</evidence>
<protein>
    <recommendedName>
        <fullName evidence="9">Beta-glucosidase</fullName>
    </recommendedName>
</protein>
<evidence type="ECO:0000256" key="4">
    <source>
        <dbReference type="PROSITE-ProRule" id="PRU10055"/>
    </source>
</evidence>
<sequence>MNNESFYWGAATSSHQVEGNNHNDWSEWEKANADRLANDAQKRQWPRHLSEGSPSPLERSNYVSGRACEHYTRFSEDFDIAKNLGHNAHRLSLEWSRIEPEEGVFNEEAIGHYREVVQALRARGIEPFVTLWHWPLPLWLRDKGGWKNADNVRYFVRYVEKAVSALGPDVTFWITLNEPLVYTKISYLEGRWPPQEKSYISYLRVSRNLIKAHKKAFGVIKRLQPASQVGIAHNMSFFEADKSHVINGFLKWFGEWRKNFGFLNAIADYQDFIGFNYYSSYVVNLNFDKVKTEQTTDMGWAIYPKGIYLMLTRLKKYRKPIYITENGLADAKDEKRAQFIDEHIFWLKKAIADGADVRGYFYWSLLDNFEWSDGFWPRFGLVAIDYLTQERSIRPSALIYKSIIEKADMRRVGPEGGK</sequence>
<comment type="caution">
    <text evidence="7">The sequence shown here is derived from an EMBL/GenBank/DDBJ whole genome shotgun (WGS) entry which is preliminary data.</text>
</comment>
<evidence type="ECO:0000256" key="1">
    <source>
        <dbReference type="ARBA" id="ARBA00010838"/>
    </source>
</evidence>
<dbReference type="Proteomes" id="UP000177811">
    <property type="component" value="Unassembled WGS sequence"/>
</dbReference>
<dbReference type="EMBL" id="MHQL01000010">
    <property type="protein sequence ID" value="OHA03654.1"/>
    <property type="molecule type" value="Genomic_DNA"/>
</dbReference>
<name>A0A1G2KWU0_9BACT</name>
<dbReference type="GO" id="GO:0008422">
    <property type="term" value="F:beta-glucosidase activity"/>
    <property type="evidence" value="ECO:0007669"/>
    <property type="project" value="TreeGrafter"/>
</dbReference>
<keyword evidence="3" id="KW-0326">Glycosidase</keyword>
<dbReference type="Pfam" id="PF00232">
    <property type="entry name" value="Glyco_hydro_1"/>
    <property type="match status" value="2"/>
</dbReference>
<accession>A0A1G2KWU0</accession>
<feature type="active site" description="Nucleophile" evidence="4">
    <location>
        <position position="325"/>
    </location>
</feature>
<dbReference type="SUPFAM" id="SSF51445">
    <property type="entry name" value="(Trans)glycosidases"/>
    <property type="match status" value="1"/>
</dbReference>
<dbReference type="GO" id="GO:0005975">
    <property type="term" value="P:carbohydrate metabolic process"/>
    <property type="evidence" value="ECO:0007669"/>
    <property type="project" value="InterPro"/>
</dbReference>
<proteinExistence type="inferred from homology"/>
<evidence type="ECO:0000256" key="6">
    <source>
        <dbReference type="SAM" id="MobiDB-lite"/>
    </source>
</evidence>
<keyword evidence="2" id="KW-0378">Hydrolase</keyword>
<dbReference type="InterPro" id="IPR001360">
    <property type="entry name" value="Glyco_hydro_1"/>
</dbReference>
<dbReference type="AlphaFoldDB" id="A0A1G2KWU0"/>
<dbReference type="PANTHER" id="PTHR10353">
    <property type="entry name" value="GLYCOSYL HYDROLASE"/>
    <property type="match status" value="1"/>
</dbReference>
<dbReference type="InterPro" id="IPR018120">
    <property type="entry name" value="Glyco_hydro_1_AS"/>
</dbReference>
<dbReference type="InterPro" id="IPR017853">
    <property type="entry name" value="GH"/>
</dbReference>
<dbReference type="PRINTS" id="PR00131">
    <property type="entry name" value="GLHYDRLASE1"/>
</dbReference>
<evidence type="ECO:0000256" key="2">
    <source>
        <dbReference type="ARBA" id="ARBA00022801"/>
    </source>
</evidence>
<dbReference type="Gene3D" id="3.20.20.80">
    <property type="entry name" value="Glycosidases"/>
    <property type="match status" value="1"/>
</dbReference>
<evidence type="ECO:0000313" key="8">
    <source>
        <dbReference type="Proteomes" id="UP000177811"/>
    </source>
</evidence>
<gene>
    <name evidence="7" type="ORF">A3C16_03370</name>
</gene>
<dbReference type="PROSITE" id="PS00572">
    <property type="entry name" value="GLYCOSYL_HYDROL_F1_1"/>
    <property type="match status" value="1"/>
</dbReference>
<reference evidence="7 8" key="1">
    <citation type="journal article" date="2016" name="Nat. Commun.">
        <title>Thousands of microbial genomes shed light on interconnected biogeochemical processes in an aquifer system.</title>
        <authorList>
            <person name="Anantharaman K."/>
            <person name="Brown C.T."/>
            <person name="Hug L.A."/>
            <person name="Sharon I."/>
            <person name="Castelle C.J."/>
            <person name="Probst A.J."/>
            <person name="Thomas B.C."/>
            <person name="Singh A."/>
            <person name="Wilkins M.J."/>
            <person name="Karaoz U."/>
            <person name="Brodie E.L."/>
            <person name="Williams K.H."/>
            <person name="Hubbard S.S."/>
            <person name="Banfield J.F."/>
        </authorList>
    </citation>
    <scope>NUCLEOTIDE SEQUENCE [LARGE SCALE GENOMIC DNA]</scope>
</reference>
<comment type="similarity">
    <text evidence="1 5">Belongs to the glycosyl hydrolase 1 family.</text>
</comment>
<evidence type="ECO:0008006" key="9">
    <source>
        <dbReference type="Google" id="ProtNLM"/>
    </source>
</evidence>
<evidence type="ECO:0000313" key="7">
    <source>
        <dbReference type="EMBL" id="OHA03654.1"/>
    </source>
</evidence>
<organism evidence="7 8">
    <name type="scientific">Candidatus Sungbacteria bacterium RIFCSPHIGHO2_02_FULL_51_29</name>
    <dbReference type="NCBI Taxonomy" id="1802273"/>
    <lineage>
        <taxon>Bacteria</taxon>
        <taxon>Candidatus Sungiibacteriota</taxon>
    </lineage>
</organism>
<dbReference type="PANTHER" id="PTHR10353:SF209">
    <property type="entry name" value="GALACTOLIPID GALACTOSYLTRANSFERASE SFR2, CHLOROPLASTIC"/>
    <property type="match status" value="1"/>
</dbReference>